<accession>A0AA88DKS1</accession>
<organism evidence="2 3">
    <name type="scientific">Ficus carica</name>
    <name type="common">Common fig</name>
    <dbReference type="NCBI Taxonomy" id="3494"/>
    <lineage>
        <taxon>Eukaryota</taxon>
        <taxon>Viridiplantae</taxon>
        <taxon>Streptophyta</taxon>
        <taxon>Embryophyta</taxon>
        <taxon>Tracheophyta</taxon>
        <taxon>Spermatophyta</taxon>
        <taxon>Magnoliopsida</taxon>
        <taxon>eudicotyledons</taxon>
        <taxon>Gunneridae</taxon>
        <taxon>Pentapetalae</taxon>
        <taxon>rosids</taxon>
        <taxon>fabids</taxon>
        <taxon>Rosales</taxon>
        <taxon>Moraceae</taxon>
        <taxon>Ficeae</taxon>
        <taxon>Ficus</taxon>
    </lineage>
</organism>
<gene>
    <name evidence="2" type="ORF">TIFTF001_026185</name>
</gene>
<dbReference type="EMBL" id="BTGU01000068">
    <property type="protein sequence ID" value="GMN57071.1"/>
    <property type="molecule type" value="Genomic_DNA"/>
</dbReference>
<dbReference type="AlphaFoldDB" id="A0AA88DKS1"/>
<feature type="region of interest" description="Disordered" evidence="1">
    <location>
        <begin position="1"/>
        <end position="30"/>
    </location>
</feature>
<evidence type="ECO:0000313" key="2">
    <source>
        <dbReference type="EMBL" id="GMN57071.1"/>
    </source>
</evidence>
<evidence type="ECO:0000256" key="1">
    <source>
        <dbReference type="SAM" id="MobiDB-lite"/>
    </source>
</evidence>
<evidence type="ECO:0000313" key="3">
    <source>
        <dbReference type="Proteomes" id="UP001187192"/>
    </source>
</evidence>
<comment type="caution">
    <text evidence="2">The sequence shown here is derived from an EMBL/GenBank/DDBJ whole genome shotgun (WGS) entry which is preliminary data.</text>
</comment>
<protein>
    <submittedName>
        <fullName evidence="2">Uncharacterized protein</fullName>
    </submittedName>
</protein>
<dbReference type="Proteomes" id="UP001187192">
    <property type="component" value="Unassembled WGS sequence"/>
</dbReference>
<name>A0AA88DKS1_FICCA</name>
<proteinExistence type="predicted"/>
<reference evidence="2" key="1">
    <citation type="submission" date="2023-07" db="EMBL/GenBank/DDBJ databases">
        <title>draft genome sequence of fig (Ficus carica).</title>
        <authorList>
            <person name="Takahashi T."/>
            <person name="Nishimura K."/>
        </authorList>
    </citation>
    <scope>NUCLEOTIDE SEQUENCE</scope>
</reference>
<sequence length="63" mass="7366">MNGSEKKWKQIGGLPEEEEEEEEEDVSKSACISECEKWEWERGWGMVVLKNGRPTRVPEEEVQ</sequence>
<keyword evidence="3" id="KW-1185">Reference proteome</keyword>
<feature type="compositionally biased region" description="Acidic residues" evidence="1">
    <location>
        <begin position="15"/>
        <end position="25"/>
    </location>
</feature>